<evidence type="ECO:0000256" key="13">
    <source>
        <dbReference type="ARBA" id="ARBA00022777"/>
    </source>
</evidence>
<evidence type="ECO:0000256" key="28">
    <source>
        <dbReference type="PIRSR" id="PIRSR000628-2"/>
    </source>
</evidence>
<feature type="binding site" evidence="28">
    <location>
        <begin position="641"/>
        <end position="643"/>
    </location>
    <ligand>
        <name>ATP</name>
        <dbReference type="ChEBI" id="CHEBI:30616"/>
    </ligand>
</feature>
<dbReference type="InterPro" id="IPR008266">
    <property type="entry name" value="Tyr_kinase_AS"/>
</dbReference>
<accession>A0A7J5XZQ8</accession>
<dbReference type="FunFam" id="3.30.200.20:FF:000011">
    <property type="entry name" value="Fibroblast growth factor receptor"/>
    <property type="match status" value="1"/>
</dbReference>
<dbReference type="InterPro" id="IPR003598">
    <property type="entry name" value="Ig_sub2"/>
</dbReference>
<evidence type="ECO:0000256" key="3">
    <source>
        <dbReference type="ARBA" id="ARBA00004555"/>
    </source>
</evidence>
<dbReference type="GO" id="GO:0005524">
    <property type="term" value="F:ATP binding"/>
    <property type="evidence" value="ECO:0007669"/>
    <property type="project" value="UniProtKB-UniRule"/>
</dbReference>
<dbReference type="Pfam" id="PF07679">
    <property type="entry name" value="I-set"/>
    <property type="match status" value="2"/>
</dbReference>
<dbReference type="Proteomes" id="UP000518266">
    <property type="component" value="Unassembled WGS sequence"/>
</dbReference>
<evidence type="ECO:0000256" key="11">
    <source>
        <dbReference type="ARBA" id="ARBA00022737"/>
    </source>
</evidence>
<feature type="disulfide bond" evidence="29">
    <location>
        <begin position="231"/>
        <end position="283"/>
    </location>
</feature>
<dbReference type="PROSITE" id="PS50835">
    <property type="entry name" value="IG_LIKE"/>
    <property type="match status" value="3"/>
</dbReference>
<feature type="region of interest" description="Disordered" evidence="31">
    <location>
        <begin position="507"/>
        <end position="555"/>
    </location>
</feature>
<keyword evidence="22" id="KW-0325">Glycoprotein</keyword>
<dbReference type="InterPro" id="IPR050122">
    <property type="entry name" value="RTK"/>
</dbReference>
<keyword evidence="14 28" id="KW-0067">ATP-binding</keyword>
<evidence type="ECO:0000256" key="1">
    <source>
        <dbReference type="ARBA" id="ARBA00004251"/>
    </source>
</evidence>
<dbReference type="InterPro" id="IPR016248">
    <property type="entry name" value="FGF_rcpt_fam"/>
</dbReference>
<feature type="binding site" evidence="28 30">
    <location>
        <position position="593"/>
    </location>
    <ligand>
        <name>ATP</name>
        <dbReference type="ChEBI" id="CHEBI:30616"/>
    </ligand>
</feature>
<evidence type="ECO:0000256" key="4">
    <source>
        <dbReference type="ARBA" id="ARBA00011902"/>
    </source>
</evidence>
<keyword evidence="36" id="KW-1185">Reference proteome</keyword>
<dbReference type="Pfam" id="PF07714">
    <property type="entry name" value="PK_Tyr_Ser-Thr"/>
    <property type="match status" value="2"/>
</dbReference>
<dbReference type="InterPro" id="IPR001245">
    <property type="entry name" value="Ser-Thr/Tyr_kinase_cat_dom"/>
</dbReference>
<feature type="active site" description="Proton acceptor" evidence="27">
    <location>
        <position position="702"/>
    </location>
</feature>
<evidence type="ECO:0000256" key="25">
    <source>
        <dbReference type="ARBA" id="ARBA00039656"/>
    </source>
</evidence>
<dbReference type="InterPro" id="IPR020635">
    <property type="entry name" value="Tyr_kinase_cat_dom"/>
</dbReference>
<evidence type="ECO:0000256" key="9">
    <source>
        <dbReference type="ARBA" id="ARBA00022703"/>
    </source>
</evidence>
<dbReference type="Pfam" id="PF13927">
    <property type="entry name" value="Ig_3"/>
    <property type="match status" value="1"/>
</dbReference>
<feature type="domain" description="Ig-like" evidence="34">
    <location>
        <begin position="206"/>
        <end position="299"/>
    </location>
</feature>
<feature type="binding site" evidence="28">
    <location>
        <position position="720"/>
    </location>
    <ligand>
        <name>ATP</name>
        <dbReference type="ChEBI" id="CHEBI:30616"/>
    </ligand>
</feature>
<dbReference type="Gene3D" id="2.60.40.10">
    <property type="entry name" value="Immunoglobulins"/>
    <property type="match status" value="4"/>
</dbReference>
<evidence type="ECO:0000256" key="24">
    <source>
        <dbReference type="ARBA" id="ARBA00023329"/>
    </source>
</evidence>
<dbReference type="GO" id="GO:0045595">
    <property type="term" value="P:regulation of cell differentiation"/>
    <property type="evidence" value="ECO:0007669"/>
    <property type="project" value="UniProtKB-ARBA"/>
</dbReference>
<evidence type="ECO:0000259" key="33">
    <source>
        <dbReference type="PROSITE" id="PS50011"/>
    </source>
</evidence>
<dbReference type="InterPro" id="IPR003599">
    <property type="entry name" value="Ig_sub"/>
</dbReference>
<evidence type="ECO:0000256" key="22">
    <source>
        <dbReference type="ARBA" id="ARBA00023180"/>
    </source>
</evidence>
<evidence type="ECO:0000256" key="21">
    <source>
        <dbReference type="ARBA" id="ARBA00023170"/>
    </source>
</evidence>
<comment type="catalytic activity">
    <reaction evidence="26">
        <text>L-tyrosyl-[protein] + ATP = O-phospho-L-tyrosyl-[protein] + ADP + H(+)</text>
        <dbReference type="Rhea" id="RHEA:10596"/>
        <dbReference type="Rhea" id="RHEA-COMP:10136"/>
        <dbReference type="Rhea" id="RHEA-COMP:20101"/>
        <dbReference type="ChEBI" id="CHEBI:15378"/>
        <dbReference type="ChEBI" id="CHEBI:30616"/>
        <dbReference type="ChEBI" id="CHEBI:46858"/>
        <dbReference type="ChEBI" id="CHEBI:61978"/>
        <dbReference type="ChEBI" id="CHEBI:456216"/>
        <dbReference type="EC" id="2.7.10.1"/>
    </reaction>
</comment>
<evidence type="ECO:0000259" key="34">
    <source>
        <dbReference type="PROSITE" id="PS50835"/>
    </source>
</evidence>
<evidence type="ECO:0000256" key="32">
    <source>
        <dbReference type="SAM" id="Phobius"/>
    </source>
</evidence>
<protein>
    <recommendedName>
        <fullName evidence="25">Fibroblast growth factor receptor 2</fullName>
        <ecNumber evidence="4">2.7.10.1</ecNumber>
    </recommendedName>
</protein>
<feature type="binding site" evidence="28">
    <location>
        <begin position="563"/>
        <end position="569"/>
    </location>
    <ligand>
        <name>ATP</name>
        <dbReference type="ChEBI" id="CHEBI:30616"/>
    </ligand>
</feature>
<evidence type="ECO:0000256" key="17">
    <source>
        <dbReference type="ARBA" id="ARBA00023034"/>
    </source>
</evidence>
<keyword evidence="16 32" id="KW-1133">Transmembrane helix</keyword>
<evidence type="ECO:0000313" key="35">
    <source>
        <dbReference type="EMBL" id="KAF3842331.1"/>
    </source>
</evidence>
<keyword evidence="10" id="KW-0732">Signal</keyword>
<evidence type="ECO:0000256" key="12">
    <source>
        <dbReference type="ARBA" id="ARBA00022741"/>
    </source>
</evidence>
<feature type="binding site" evidence="28">
    <location>
        <position position="647"/>
    </location>
    <ligand>
        <name>ATP</name>
        <dbReference type="ChEBI" id="CHEBI:30616"/>
    </ligand>
</feature>
<dbReference type="Gene3D" id="1.10.510.10">
    <property type="entry name" value="Transferase(Phosphotransferase) domain 1"/>
    <property type="match status" value="1"/>
</dbReference>
<dbReference type="PRINTS" id="PR00109">
    <property type="entry name" value="TYRKINASE"/>
</dbReference>
<keyword evidence="11" id="KW-0677">Repeat</keyword>
<organism evidence="35 36">
    <name type="scientific">Dissostichus mawsoni</name>
    <name type="common">Antarctic cod</name>
    <dbReference type="NCBI Taxonomy" id="36200"/>
    <lineage>
        <taxon>Eukaryota</taxon>
        <taxon>Metazoa</taxon>
        <taxon>Chordata</taxon>
        <taxon>Craniata</taxon>
        <taxon>Vertebrata</taxon>
        <taxon>Euteleostomi</taxon>
        <taxon>Actinopterygii</taxon>
        <taxon>Neopterygii</taxon>
        <taxon>Teleostei</taxon>
        <taxon>Neoteleostei</taxon>
        <taxon>Acanthomorphata</taxon>
        <taxon>Eupercaria</taxon>
        <taxon>Perciformes</taxon>
        <taxon>Notothenioidei</taxon>
        <taxon>Nototheniidae</taxon>
        <taxon>Dissostichus</taxon>
    </lineage>
</organism>
<evidence type="ECO:0000256" key="15">
    <source>
        <dbReference type="ARBA" id="ARBA00022843"/>
    </source>
</evidence>
<dbReference type="InterPro" id="IPR007110">
    <property type="entry name" value="Ig-like_dom"/>
</dbReference>
<feature type="domain" description="Ig-like" evidence="34">
    <location>
        <begin position="116"/>
        <end position="174"/>
    </location>
</feature>
<evidence type="ECO:0000256" key="27">
    <source>
        <dbReference type="PIRSR" id="PIRSR000628-1"/>
    </source>
</evidence>
<evidence type="ECO:0000256" key="26">
    <source>
        <dbReference type="ARBA" id="ARBA00051243"/>
    </source>
</evidence>
<dbReference type="InterPro" id="IPR013783">
    <property type="entry name" value="Ig-like_fold"/>
</dbReference>
<evidence type="ECO:0000256" key="7">
    <source>
        <dbReference type="ARBA" id="ARBA00022679"/>
    </source>
</evidence>
<evidence type="ECO:0000256" key="19">
    <source>
        <dbReference type="ARBA" id="ARBA00023137"/>
    </source>
</evidence>
<dbReference type="FunFam" id="2.60.40.10:FF:000016">
    <property type="entry name" value="Fibroblast growth factor receptor"/>
    <property type="match status" value="1"/>
</dbReference>
<keyword evidence="24" id="KW-0968">Cytoplasmic vesicle</keyword>
<dbReference type="OrthoDB" id="6019866at2759"/>
<keyword evidence="12 30" id="KW-0547">Nucleotide-binding</keyword>
<dbReference type="SUPFAM" id="SSF56112">
    <property type="entry name" value="Protein kinase-like (PK-like)"/>
    <property type="match status" value="2"/>
</dbReference>
<keyword evidence="21" id="KW-0675">Receptor</keyword>
<dbReference type="AlphaFoldDB" id="A0A7J5XZQ8"/>
<keyword evidence="19" id="KW-0829">Tyrosine-protein kinase</keyword>
<dbReference type="PROSITE" id="PS00109">
    <property type="entry name" value="PROTEIN_KINASE_TYR"/>
    <property type="match status" value="1"/>
</dbReference>
<dbReference type="EMBL" id="JAAKFY010000019">
    <property type="protein sequence ID" value="KAF3842331.1"/>
    <property type="molecule type" value="Genomic_DNA"/>
</dbReference>
<feature type="disulfide bond" evidence="29">
    <location>
        <begin position="319"/>
        <end position="439"/>
    </location>
</feature>
<keyword evidence="20 29" id="KW-1015">Disulfide bond</keyword>
<dbReference type="GO" id="GO:0043235">
    <property type="term" value="C:receptor complex"/>
    <property type="evidence" value="ECO:0007669"/>
    <property type="project" value="TreeGrafter"/>
</dbReference>
<dbReference type="EC" id="2.7.10.1" evidence="4"/>
<dbReference type="PROSITE" id="PS00107">
    <property type="entry name" value="PROTEIN_KINASE_ATP"/>
    <property type="match status" value="1"/>
</dbReference>
<sequence>MIGRTPSDGISVQGEVEKGVWGALAPTNGMASWAWLLAAVLLSLLTVGVARPPLTATKEEEATLEPEENTLSLNRSISHLFDKRLGRAAICASLCLRSQWRIKASNKYQISKPTVCSVHPGDLLKLSCPLPQTGTITWTKDGSSLGINNRTVIEQEVLQIRDATAKDSGLYTCTSVGKDTMPSRRGMMRTIQSDRRTLGRTESSAPYWTSSAKMEKKLHAVPAANTVKFRCAAGGHPKPKLRWLKNSRPFRQEDRMGGYKVRSQHWTLIMESVVPSDKGNYTCLVENEYGAINHTYTLDVAGLPANTTVNVGEDARFVCKVYSDAQPHIQWLKHITQNGSRYGPDGHPYVRVLKRSGINSSDVEMLTLTNVTEADAGEYICKVSNYIGEANQSGWLTVAPDLTTHLPSLPTAGVNTTDKEIEVLYLPNVTFGDAGEYTCLAGNSIGISFHTAWLTVLPALEKTPGPLSPDYVEIAIYCAGVFLIACMVGIVVVCRMRNTAKKPDFGNQPAVHKLSKQMPLRRQVSTDSSSSMNSSTPLVRIKTRRGSAHDDPIPDRLTLGKPLGEGCFGQVVMAEALGIDKDKPKDAVTVAVKMLKDDATEKDLSDLVSEMEMMKMIGKHKNIINLLGACTQDGPLYVIVEYASKGNLREYLRSRRPPGMEYSYDITRVSDEQLTFKDLVSCTYQVARGMEYLASQKCIHRDLAARNVLVTESNIMKIADFGLARDVHNIDYYKKTTNGRLPVKWMAPEALFDRVYTHQSDVNFPPELATFCHILPPQNSLVESGTGSGSAPQATGRQKEGIDTTAWSFGVLMWEIFTLGGSPYPGIPVEELFKLLKEGHRMDKPGNCTNELYMMMKDCWHAISSHRPTFKQLVEDLDRILTLNSNEEYLDLCAPAEQYSPSFPDTRSSCSSGDDSVFSHDPLPDEPCLPKYQHINGNVKT</sequence>
<feature type="transmembrane region" description="Helical" evidence="32">
    <location>
        <begin position="474"/>
        <end position="494"/>
    </location>
</feature>
<evidence type="ECO:0000256" key="16">
    <source>
        <dbReference type="ARBA" id="ARBA00022989"/>
    </source>
</evidence>
<dbReference type="InterPro" id="IPR013098">
    <property type="entry name" value="Ig_I-set"/>
</dbReference>
<dbReference type="InterPro" id="IPR000719">
    <property type="entry name" value="Prot_kinase_dom"/>
</dbReference>
<dbReference type="SMART" id="SM00219">
    <property type="entry name" value="TyrKc"/>
    <property type="match status" value="1"/>
</dbReference>
<evidence type="ECO:0000256" key="6">
    <source>
        <dbReference type="ARBA" id="ARBA00022553"/>
    </source>
</evidence>
<feature type="disulfide bond" evidence="29">
    <location>
        <begin position="128"/>
        <end position="173"/>
    </location>
</feature>
<dbReference type="FunFam" id="2.60.40.10:FF:000020">
    <property type="entry name" value="Fibroblast growth factor receptor"/>
    <property type="match status" value="2"/>
</dbReference>
<dbReference type="GO" id="GO:0005794">
    <property type="term" value="C:Golgi apparatus"/>
    <property type="evidence" value="ECO:0007669"/>
    <property type="project" value="UniProtKB-SubCell"/>
</dbReference>
<feature type="compositionally biased region" description="Low complexity" evidence="31">
    <location>
        <begin position="525"/>
        <end position="535"/>
    </location>
</feature>
<evidence type="ECO:0000256" key="5">
    <source>
        <dbReference type="ARBA" id="ARBA00022475"/>
    </source>
</evidence>
<dbReference type="GO" id="GO:0017134">
    <property type="term" value="F:fibroblast growth factor binding"/>
    <property type="evidence" value="ECO:0007669"/>
    <property type="project" value="TreeGrafter"/>
</dbReference>
<reference evidence="35 36" key="1">
    <citation type="submission" date="2020-03" db="EMBL/GenBank/DDBJ databases">
        <title>Dissostichus mawsoni Genome sequencing and assembly.</title>
        <authorList>
            <person name="Park H."/>
        </authorList>
    </citation>
    <scope>NUCLEOTIDE SEQUENCE [LARGE SCALE GENOMIC DNA]</scope>
    <source>
        <strain evidence="35">DM0001</strain>
        <tissue evidence="35">Muscle</tissue>
    </source>
</reference>
<dbReference type="FunFam" id="1.10.510.10:FF:001927">
    <property type="entry name" value="Receptor protein-tyrosine kinase"/>
    <property type="match status" value="1"/>
</dbReference>
<dbReference type="SMART" id="SM00408">
    <property type="entry name" value="IGc2"/>
    <property type="match status" value="3"/>
</dbReference>
<dbReference type="GO" id="GO:0005007">
    <property type="term" value="F:fibroblast growth factor receptor activity"/>
    <property type="evidence" value="ECO:0007669"/>
    <property type="project" value="InterPro"/>
</dbReference>
<evidence type="ECO:0000313" key="36">
    <source>
        <dbReference type="Proteomes" id="UP000518266"/>
    </source>
</evidence>
<proteinExistence type="predicted"/>
<evidence type="ECO:0000256" key="29">
    <source>
        <dbReference type="PIRSR" id="PIRSR000628-3"/>
    </source>
</evidence>
<evidence type="ECO:0000256" key="23">
    <source>
        <dbReference type="ARBA" id="ARBA00023319"/>
    </source>
</evidence>
<dbReference type="SUPFAM" id="SSF48726">
    <property type="entry name" value="Immunoglobulin"/>
    <property type="match status" value="4"/>
</dbReference>
<dbReference type="PIRSF" id="PIRSF000628">
    <property type="entry name" value="FGFR"/>
    <property type="match status" value="1"/>
</dbReference>
<keyword evidence="8 32" id="KW-0812">Transmembrane</keyword>
<keyword evidence="9" id="KW-0053">Apoptosis</keyword>
<keyword evidence="13" id="KW-0418">Kinase</keyword>
<keyword evidence="5" id="KW-1003">Cell membrane</keyword>
<feature type="domain" description="Ig-like" evidence="34">
    <location>
        <begin position="312"/>
        <end position="399"/>
    </location>
</feature>
<comment type="caution">
    <text evidence="35">The sequence shown here is derived from an EMBL/GenBank/DDBJ whole genome shotgun (WGS) entry which is preliminary data.</text>
</comment>
<dbReference type="GO" id="GO:0008284">
    <property type="term" value="P:positive regulation of cell population proliferation"/>
    <property type="evidence" value="ECO:0007669"/>
    <property type="project" value="InterPro"/>
</dbReference>
<keyword evidence="18 32" id="KW-0472">Membrane</keyword>
<dbReference type="PANTHER" id="PTHR24416:SF130">
    <property type="entry name" value="FIBROBLAST GROWTH FACTOR RECEPTOR 2"/>
    <property type="match status" value="1"/>
</dbReference>
<evidence type="ECO:0000256" key="10">
    <source>
        <dbReference type="ARBA" id="ARBA00022729"/>
    </source>
</evidence>
<dbReference type="InterPro" id="IPR036179">
    <property type="entry name" value="Ig-like_dom_sf"/>
</dbReference>
<evidence type="ECO:0000256" key="20">
    <source>
        <dbReference type="ARBA" id="ARBA00023157"/>
    </source>
</evidence>
<name>A0A7J5XZQ8_DISMA</name>
<dbReference type="SMART" id="SM00409">
    <property type="entry name" value="IG"/>
    <property type="match status" value="4"/>
</dbReference>
<keyword evidence="15" id="KW-0832">Ubl conjugation</keyword>
<keyword evidence="6" id="KW-0597">Phosphoprotein</keyword>
<keyword evidence="17" id="KW-0333">Golgi apparatus</keyword>
<feature type="domain" description="Protein kinase" evidence="33">
    <location>
        <begin position="557"/>
        <end position="890"/>
    </location>
</feature>
<evidence type="ECO:0000256" key="30">
    <source>
        <dbReference type="PROSITE-ProRule" id="PRU10141"/>
    </source>
</evidence>
<feature type="binding site" evidence="28">
    <location>
        <position position="706"/>
    </location>
    <ligand>
        <name>ATP</name>
        <dbReference type="ChEBI" id="CHEBI:30616"/>
    </ligand>
</feature>
<dbReference type="GO" id="GO:0005886">
    <property type="term" value="C:plasma membrane"/>
    <property type="evidence" value="ECO:0007669"/>
    <property type="project" value="UniProtKB-SubCell"/>
</dbReference>
<dbReference type="GO" id="GO:0006915">
    <property type="term" value="P:apoptotic process"/>
    <property type="evidence" value="ECO:0007669"/>
    <property type="project" value="UniProtKB-KW"/>
</dbReference>
<keyword evidence="7" id="KW-0808">Transferase</keyword>
<evidence type="ECO:0000256" key="8">
    <source>
        <dbReference type="ARBA" id="ARBA00022692"/>
    </source>
</evidence>
<dbReference type="InterPro" id="IPR011009">
    <property type="entry name" value="Kinase-like_dom_sf"/>
</dbReference>
<gene>
    <name evidence="35" type="ORF">F7725_024282</name>
</gene>
<evidence type="ECO:0000256" key="14">
    <source>
        <dbReference type="ARBA" id="ARBA00022840"/>
    </source>
</evidence>
<dbReference type="PROSITE" id="PS50011">
    <property type="entry name" value="PROTEIN_KINASE_DOM"/>
    <property type="match status" value="1"/>
</dbReference>
<dbReference type="PANTHER" id="PTHR24416">
    <property type="entry name" value="TYROSINE-PROTEIN KINASE RECEPTOR"/>
    <property type="match status" value="1"/>
</dbReference>
<evidence type="ECO:0000256" key="2">
    <source>
        <dbReference type="ARBA" id="ARBA00004541"/>
    </source>
</evidence>
<dbReference type="GO" id="GO:0031410">
    <property type="term" value="C:cytoplasmic vesicle"/>
    <property type="evidence" value="ECO:0007669"/>
    <property type="project" value="UniProtKB-SubCell"/>
</dbReference>
<keyword evidence="23" id="KW-0393">Immunoglobulin domain</keyword>
<dbReference type="Gene3D" id="3.30.200.20">
    <property type="entry name" value="Phosphorylase Kinase, domain 1"/>
    <property type="match status" value="1"/>
</dbReference>
<dbReference type="CDD" id="cd05857">
    <property type="entry name" value="IgI_2_FGFR"/>
    <property type="match status" value="1"/>
</dbReference>
<evidence type="ECO:0000256" key="18">
    <source>
        <dbReference type="ARBA" id="ARBA00023136"/>
    </source>
</evidence>
<evidence type="ECO:0000256" key="31">
    <source>
        <dbReference type="SAM" id="MobiDB-lite"/>
    </source>
</evidence>
<dbReference type="InterPro" id="IPR017441">
    <property type="entry name" value="Protein_kinase_ATP_BS"/>
</dbReference>
<comment type="subcellular location">
    <subcellularLocation>
        <location evidence="1">Cell membrane</location>
        <topology evidence="1">Single-pass type I membrane protein</topology>
    </subcellularLocation>
    <subcellularLocation>
        <location evidence="2">Cytoplasmic vesicle</location>
    </subcellularLocation>
    <subcellularLocation>
        <location evidence="3">Golgi apparatus</location>
    </subcellularLocation>
</comment>